<dbReference type="Proteomes" id="UP001143463">
    <property type="component" value="Unassembled WGS sequence"/>
</dbReference>
<dbReference type="PANTHER" id="PTHR35526:SF3">
    <property type="entry name" value="ANTI-SIGMA-F FACTOR RSBW"/>
    <property type="match status" value="1"/>
</dbReference>
<accession>A0A9W6L1L3</accession>
<reference evidence="4" key="2">
    <citation type="submission" date="2023-01" db="EMBL/GenBank/DDBJ databases">
        <authorList>
            <person name="Sun Q."/>
            <person name="Evtushenko L."/>
        </authorList>
    </citation>
    <scope>NUCLEOTIDE SEQUENCE</scope>
    <source>
        <strain evidence="4">VKM Ac-1069</strain>
    </source>
</reference>
<sequence>MKVESRVPAHTRLRHAVEFHDGPEDQLTRAVAFARATVRRGEQLAVAVPPTVEKAVFDAVGHAGVVALTAPFGASGGSGQTTAATWARELRSLVQSDPGVTVLCGHDPAHDGVDGGYWTELDAALNVSLADLPVDLVCLYPAWPLHLEVLEGARANHPYVLDDGGLRHNPEHRCPLEVLRGRERAAPLVLGPPDLTYRYNSWQLHEVRRMVARLAPALGFDPVRSEDLVLAVNEIATNAVEHGAPQAEIQLWATAGGLVCEVHDTGDLDEPLPGLTAPHPAEPRGRGVWIARQLCDLLHVWQDRRGTHVRLHATP</sequence>
<name>A0A9W6L1L3_9PSEU</name>
<feature type="domain" description="Histidine kinase/HSP90-like ATPase" evidence="2">
    <location>
        <begin position="203"/>
        <end position="311"/>
    </location>
</feature>
<dbReference type="CDD" id="cd16936">
    <property type="entry name" value="HATPase_RsbW-like"/>
    <property type="match status" value="1"/>
</dbReference>
<organism evidence="4 5">
    <name type="scientific">Pseudonocardia halophobica</name>
    <dbReference type="NCBI Taxonomy" id="29401"/>
    <lineage>
        <taxon>Bacteria</taxon>
        <taxon>Bacillati</taxon>
        <taxon>Actinomycetota</taxon>
        <taxon>Actinomycetes</taxon>
        <taxon>Pseudonocardiales</taxon>
        <taxon>Pseudonocardiaceae</taxon>
        <taxon>Pseudonocardia</taxon>
    </lineage>
</organism>
<dbReference type="Gene3D" id="3.30.565.10">
    <property type="entry name" value="Histidine kinase-like ATPase, C-terminal domain"/>
    <property type="match status" value="1"/>
</dbReference>
<protein>
    <submittedName>
        <fullName evidence="4">Anti-sigma regulatory factor</fullName>
    </submittedName>
</protein>
<evidence type="ECO:0000259" key="3">
    <source>
        <dbReference type="Pfam" id="PF14417"/>
    </source>
</evidence>
<dbReference type="Pfam" id="PF14417">
    <property type="entry name" value="MEDS"/>
    <property type="match status" value="1"/>
</dbReference>
<evidence type="ECO:0000256" key="1">
    <source>
        <dbReference type="ARBA" id="ARBA00022527"/>
    </source>
</evidence>
<keyword evidence="1" id="KW-0808">Transferase</keyword>
<dbReference type="Pfam" id="PF13581">
    <property type="entry name" value="HATPase_c_2"/>
    <property type="match status" value="1"/>
</dbReference>
<dbReference type="RefSeq" id="WP_051736539.1">
    <property type="nucleotide sequence ID" value="NZ_BAAAUZ010000025.1"/>
</dbReference>
<reference evidence="4" key="1">
    <citation type="journal article" date="2014" name="Int. J. Syst. Evol. Microbiol.">
        <title>Complete genome sequence of Corynebacterium casei LMG S-19264T (=DSM 44701T), isolated from a smear-ripened cheese.</title>
        <authorList>
            <consortium name="US DOE Joint Genome Institute (JGI-PGF)"/>
            <person name="Walter F."/>
            <person name="Albersmeier A."/>
            <person name="Kalinowski J."/>
            <person name="Ruckert C."/>
        </authorList>
    </citation>
    <scope>NUCLEOTIDE SEQUENCE</scope>
    <source>
        <strain evidence="4">VKM Ac-1069</strain>
    </source>
</reference>
<gene>
    <name evidence="4" type="ORF">GCM10017577_22860</name>
</gene>
<proteinExistence type="predicted"/>
<dbReference type="AlphaFoldDB" id="A0A9W6L1L3"/>
<dbReference type="InterPro" id="IPR003594">
    <property type="entry name" value="HATPase_dom"/>
</dbReference>
<keyword evidence="1" id="KW-0418">Kinase</keyword>
<feature type="domain" description="MEDS" evidence="3">
    <location>
        <begin position="14"/>
        <end position="158"/>
    </location>
</feature>
<keyword evidence="5" id="KW-1185">Reference proteome</keyword>
<keyword evidence="1" id="KW-0723">Serine/threonine-protein kinase</keyword>
<evidence type="ECO:0000259" key="2">
    <source>
        <dbReference type="Pfam" id="PF13581"/>
    </source>
</evidence>
<dbReference type="SUPFAM" id="SSF55874">
    <property type="entry name" value="ATPase domain of HSP90 chaperone/DNA topoisomerase II/histidine kinase"/>
    <property type="match status" value="1"/>
</dbReference>
<evidence type="ECO:0000313" key="5">
    <source>
        <dbReference type="Proteomes" id="UP001143463"/>
    </source>
</evidence>
<dbReference type="PANTHER" id="PTHR35526">
    <property type="entry name" value="ANTI-SIGMA-F FACTOR RSBW-RELATED"/>
    <property type="match status" value="1"/>
</dbReference>
<dbReference type="GO" id="GO:0004674">
    <property type="term" value="F:protein serine/threonine kinase activity"/>
    <property type="evidence" value="ECO:0007669"/>
    <property type="project" value="UniProtKB-KW"/>
</dbReference>
<dbReference type="EMBL" id="BSFQ01000007">
    <property type="protein sequence ID" value="GLL11145.1"/>
    <property type="molecule type" value="Genomic_DNA"/>
</dbReference>
<dbReference type="InterPro" id="IPR050267">
    <property type="entry name" value="Anti-sigma-factor_SerPK"/>
</dbReference>
<dbReference type="InterPro" id="IPR025847">
    <property type="entry name" value="MEDS_domain"/>
</dbReference>
<evidence type="ECO:0000313" key="4">
    <source>
        <dbReference type="EMBL" id="GLL11145.1"/>
    </source>
</evidence>
<comment type="caution">
    <text evidence="4">The sequence shown here is derived from an EMBL/GenBank/DDBJ whole genome shotgun (WGS) entry which is preliminary data.</text>
</comment>
<dbReference type="InterPro" id="IPR036890">
    <property type="entry name" value="HATPase_C_sf"/>
</dbReference>